<dbReference type="SUPFAM" id="SSF101386">
    <property type="entry name" value="all-alpha NTP pyrophosphatases"/>
    <property type="match status" value="2"/>
</dbReference>
<evidence type="ECO:0000259" key="1">
    <source>
        <dbReference type="Pfam" id="PF03819"/>
    </source>
</evidence>
<feature type="domain" description="NTP pyrophosphohydrolase MazG-like" evidence="1">
    <location>
        <begin position="173"/>
        <end position="231"/>
    </location>
</feature>
<dbReference type="HOGENOM" id="CLU_038356_0_1_9"/>
<dbReference type="GO" id="GO:0046081">
    <property type="term" value="P:dUTP catabolic process"/>
    <property type="evidence" value="ECO:0007669"/>
    <property type="project" value="TreeGrafter"/>
</dbReference>
<dbReference type="OrthoDB" id="9808939at2"/>
<sequence length="265" mass="30609">MVSFTRKDCYRIEDLMEILRLLRGEGGCPWDREQTHQSIRMEFIEETYEAVEAIDTNDIPLMREELGDVLLQVAFHCQIEREQGSFTFDDVCDEVCKKLIERHPHVFGELNLSDTEAVLKNWDKIKQEKKQQSNTDTLTAVSKALPALMRAQKVGKRAMRAGMDFDNVQDAFTCISQETAELQEAMQSGTQEQVEEELGDLLFSCVNTARHLHVDAEEALTRATEKFIRRFQKTEELLKQEGIEMNSLGIDALDVYWRRAKEAIR</sequence>
<keyword evidence="3" id="KW-1185">Reference proteome</keyword>
<name>D4LC29_RUMC1</name>
<dbReference type="InterPro" id="IPR048015">
    <property type="entry name" value="NTP-PPase_MazG-like_N"/>
</dbReference>
<reference evidence="2" key="1">
    <citation type="submission" date="2010-03" db="EMBL/GenBank/DDBJ databases">
        <title>The genome sequence of Ruminococcus sp. 18P13.</title>
        <authorList>
            <consortium name="metaHIT consortium -- http://www.metahit.eu/"/>
            <person name="Pajon A."/>
            <person name="Turner K."/>
            <person name="Parkhill J."/>
            <person name="Bernalier A."/>
        </authorList>
    </citation>
    <scope>NUCLEOTIDE SEQUENCE [LARGE SCALE GENOMIC DNA]</scope>
    <source>
        <strain evidence="2">Type strain: 18P13</strain>
    </source>
</reference>
<dbReference type="InterPro" id="IPR048011">
    <property type="entry name" value="NTP-PPase_MazG-like_C"/>
</dbReference>
<dbReference type="CDD" id="cd11528">
    <property type="entry name" value="NTP-PPase_MazG_Nterm"/>
    <property type="match status" value="1"/>
</dbReference>
<dbReference type="GeneID" id="83155765"/>
<dbReference type="PATRIC" id="fig|213810.4.peg.912"/>
<dbReference type="GO" id="GO:0046052">
    <property type="term" value="P:UTP catabolic process"/>
    <property type="evidence" value="ECO:0007669"/>
    <property type="project" value="TreeGrafter"/>
</dbReference>
<protein>
    <submittedName>
        <fullName evidence="2">MazG family protein</fullName>
    </submittedName>
</protein>
<dbReference type="BioCyc" id="RCHA213810:RUM_RS04850-MONOMER"/>
<dbReference type="GO" id="GO:0047429">
    <property type="term" value="F:nucleoside triphosphate diphosphatase activity"/>
    <property type="evidence" value="ECO:0007669"/>
    <property type="project" value="InterPro"/>
</dbReference>
<dbReference type="KEGG" id="rch:RUM_10090"/>
<dbReference type="EMBL" id="FP929052">
    <property type="protein sequence ID" value="CBL17174.1"/>
    <property type="molecule type" value="Genomic_DNA"/>
</dbReference>
<dbReference type="NCBIfam" id="TIGR00444">
    <property type="entry name" value="mazG"/>
    <property type="match status" value="1"/>
</dbReference>
<dbReference type="RefSeq" id="WP_015558081.1">
    <property type="nucleotide sequence ID" value="NC_021039.1"/>
</dbReference>
<dbReference type="CDD" id="cd11529">
    <property type="entry name" value="NTP-PPase_MazG_Cterm"/>
    <property type="match status" value="1"/>
</dbReference>
<dbReference type="AlphaFoldDB" id="D4LC29"/>
<dbReference type="Gene3D" id="1.10.287.1080">
    <property type="entry name" value="MazG-like"/>
    <property type="match status" value="2"/>
</dbReference>
<reference evidence="2" key="2">
    <citation type="submission" date="2010-03" db="EMBL/GenBank/DDBJ databases">
        <authorList>
            <person name="Pajon A."/>
        </authorList>
    </citation>
    <scope>NUCLEOTIDE SEQUENCE</scope>
    <source>
        <strain evidence="2">Type strain: 18P13</strain>
    </source>
</reference>
<organism evidence="2 3">
    <name type="scientific">Ruminococcus champanellensis (strain DSM 18848 / JCM 17042 / KCTC 15320 / 18P13)</name>
    <dbReference type="NCBI Taxonomy" id="213810"/>
    <lineage>
        <taxon>Bacteria</taxon>
        <taxon>Bacillati</taxon>
        <taxon>Bacillota</taxon>
        <taxon>Clostridia</taxon>
        <taxon>Eubacteriales</taxon>
        <taxon>Oscillospiraceae</taxon>
        <taxon>Ruminococcus</taxon>
    </lineage>
</organism>
<dbReference type="PANTHER" id="PTHR30522">
    <property type="entry name" value="NUCLEOSIDE TRIPHOSPHATE PYROPHOSPHOHYDROLASE"/>
    <property type="match status" value="1"/>
</dbReference>
<feature type="domain" description="NTP pyrophosphohydrolase MazG-like" evidence="1">
    <location>
        <begin position="34"/>
        <end position="107"/>
    </location>
</feature>
<dbReference type="GO" id="GO:0006950">
    <property type="term" value="P:response to stress"/>
    <property type="evidence" value="ECO:0007669"/>
    <property type="project" value="UniProtKB-ARBA"/>
</dbReference>
<dbReference type="Proteomes" id="UP000007054">
    <property type="component" value="Chromosome"/>
</dbReference>
<proteinExistence type="predicted"/>
<dbReference type="InterPro" id="IPR004518">
    <property type="entry name" value="MazG-like_dom"/>
</dbReference>
<dbReference type="GO" id="GO:0046076">
    <property type="term" value="P:dTTP catabolic process"/>
    <property type="evidence" value="ECO:0007669"/>
    <property type="project" value="TreeGrafter"/>
</dbReference>
<dbReference type="InterPro" id="IPR011551">
    <property type="entry name" value="NTP_PyrPHydrolase_MazG"/>
</dbReference>
<dbReference type="STRING" id="213810.RUM_10090"/>
<dbReference type="Pfam" id="PF03819">
    <property type="entry name" value="MazG"/>
    <property type="match status" value="2"/>
</dbReference>
<evidence type="ECO:0000313" key="3">
    <source>
        <dbReference type="Proteomes" id="UP000007054"/>
    </source>
</evidence>
<dbReference type="GO" id="GO:0046061">
    <property type="term" value="P:dATP catabolic process"/>
    <property type="evidence" value="ECO:0007669"/>
    <property type="project" value="TreeGrafter"/>
</dbReference>
<evidence type="ECO:0000313" key="2">
    <source>
        <dbReference type="EMBL" id="CBL17174.1"/>
    </source>
</evidence>
<dbReference type="GO" id="GO:0006203">
    <property type="term" value="P:dGTP catabolic process"/>
    <property type="evidence" value="ECO:0007669"/>
    <property type="project" value="TreeGrafter"/>
</dbReference>
<accession>D4LC29</accession>
<dbReference type="GO" id="GO:0046047">
    <property type="term" value="P:TTP catabolic process"/>
    <property type="evidence" value="ECO:0007669"/>
    <property type="project" value="TreeGrafter"/>
</dbReference>
<dbReference type="FunFam" id="1.10.287.1080:FF:000001">
    <property type="entry name" value="Nucleoside triphosphate pyrophosphohydrolase"/>
    <property type="match status" value="1"/>
</dbReference>
<dbReference type="NCBIfam" id="NF007113">
    <property type="entry name" value="PRK09562.1"/>
    <property type="match status" value="1"/>
</dbReference>
<gene>
    <name evidence="2" type="ordered locus">RUM_10090</name>
</gene>
<dbReference type="PANTHER" id="PTHR30522:SF0">
    <property type="entry name" value="NUCLEOSIDE TRIPHOSPHATE PYROPHOSPHOHYDROLASE"/>
    <property type="match status" value="1"/>
</dbReference>